<dbReference type="Proteomes" id="UP000630135">
    <property type="component" value="Unassembled WGS sequence"/>
</dbReference>
<evidence type="ECO:0000313" key="10">
    <source>
        <dbReference type="Proteomes" id="UP000630135"/>
    </source>
</evidence>
<evidence type="ECO:0000256" key="5">
    <source>
        <dbReference type="PROSITE-ProRule" id="PRU01248"/>
    </source>
</evidence>
<evidence type="ECO:0000256" key="3">
    <source>
        <dbReference type="ARBA" id="ARBA00023125"/>
    </source>
</evidence>
<feature type="domain" description="Tyr recombinase" evidence="6">
    <location>
        <begin position="177"/>
        <end position="376"/>
    </location>
</feature>
<dbReference type="InterPro" id="IPR053876">
    <property type="entry name" value="Phage_int_M"/>
</dbReference>
<keyword evidence="10" id="KW-1185">Reference proteome</keyword>
<sequence>MTKNKRRGNGEGTIRERVRDGKVIGWEALISYIDLETGLVRRKSLSAKTRPAVLARKKAFEQELEKLGGLPSQERTVAHLLDEWLNSVRMRVGLKTLEDYTRIVETRLKPALGEIPITKLKLVDIEKMARKLVEAGKPNEANRAVARLRMALSYAVEHDWIASNVAERYKPVPVPAKHHGIWQPDQVRTFLEVMQGHKEHVMYTVFLTTGMRSAEVRGLRWKDINLTDRTIHVRQQWLEAAKASESRFAPPKRGSARHIHIQEGLVQLLLQHRARQEAERAELGEAWVDFDLVFPSAIGTPMLSTNLLRQFKRDTELAGLPVIRVHDMRDTAASVMLASGTPLTLVSEILGHQDTSVTLKKYVHVLDQQRAAYPVGQAMYTASDEHNDR</sequence>
<dbReference type="InterPro" id="IPR044068">
    <property type="entry name" value="CB"/>
</dbReference>
<evidence type="ECO:0000256" key="4">
    <source>
        <dbReference type="ARBA" id="ARBA00023172"/>
    </source>
</evidence>
<reference evidence="8" key="2">
    <citation type="journal article" date="2014" name="Int. J. Syst. Evol. Microbiol.">
        <title>Complete genome sequence of Corynebacterium casei LMG S-19264T (=DSM 44701T), isolated from a smear-ripened cheese.</title>
        <authorList>
            <consortium name="US DOE Joint Genome Institute (JGI-PGF)"/>
            <person name="Walter F."/>
            <person name="Albersmeier A."/>
            <person name="Kalinowski J."/>
            <person name="Ruckert C."/>
        </authorList>
    </citation>
    <scope>NUCLEOTIDE SEQUENCE</scope>
    <source>
        <strain evidence="8">CGMCC 1.8885</strain>
    </source>
</reference>
<name>A0AAV4K3S0_9DEIO</name>
<dbReference type="Pfam" id="PF22022">
    <property type="entry name" value="Phage_int_M"/>
    <property type="match status" value="1"/>
</dbReference>
<dbReference type="RefSeq" id="WP_017869304.1">
    <property type="nucleotide sequence ID" value="NZ_BMLZ01000016.1"/>
</dbReference>
<accession>A0AAV4K3S0</accession>
<dbReference type="PANTHER" id="PTHR30629:SF2">
    <property type="entry name" value="PROPHAGE INTEGRASE INTS-RELATED"/>
    <property type="match status" value="1"/>
</dbReference>
<evidence type="ECO:0000259" key="6">
    <source>
        <dbReference type="PROSITE" id="PS51898"/>
    </source>
</evidence>
<dbReference type="Gene3D" id="1.10.150.130">
    <property type="match status" value="1"/>
</dbReference>
<evidence type="ECO:0000313" key="8">
    <source>
        <dbReference type="EMBL" id="GGI74319.1"/>
    </source>
</evidence>
<keyword evidence="2" id="KW-0229">DNA integration</keyword>
<proteinExistence type="inferred from homology"/>
<protein>
    <recommendedName>
        <fullName evidence="12">Site-specific integrase</fullName>
    </recommendedName>
</protein>
<dbReference type="EMBL" id="BMLZ01000016">
    <property type="protein sequence ID" value="GGP29861.1"/>
    <property type="molecule type" value="Genomic_DNA"/>
</dbReference>
<dbReference type="PROSITE" id="PS51898">
    <property type="entry name" value="TYR_RECOMBINASE"/>
    <property type="match status" value="1"/>
</dbReference>
<dbReference type="InterPro" id="IPR002104">
    <property type="entry name" value="Integrase_catalytic"/>
</dbReference>
<dbReference type="InterPro" id="IPR050808">
    <property type="entry name" value="Phage_Integrase"/>
</dbReference>
<comment type="caution">
    <text evidence="8">The sequence shown here is derived from an EMBL/GenBank/DDBJ whole genome shotgun (WGS) entry which is preliminary data.</text>
</comment>
<comment type="similarity">
    <text evidence="1">Belongs to the 'phage' integrase family.</text>
</comment>
<evidence type="ECO:0000259" key="7">
    <source>
        <dbReference type="PROSITE" id="PS51900"/>
    </source>
</evidence>
<dbReference type="EMBL" id="BMMA01000003">
    <property type="protein sequence ID" value="GGI74319.1"/>
    <property type="molecule type" value="Genomic_DNA"/>
</dbReference>
<dbReference type="Pfam" id="PF00589">
    <property type="entry name" value="Phage_integrase"/>
    <property type="match status" value="1"/>
</dbReference>
<reference evidence="10" key="3">
    <citation type="journal article" date="2019" name="Int. J. Syst. Evol. Microbiol.">
        <title>The Global Catalogue of Microorganisms (GCM) 10K type strain sequencing project: providing services to taxonomists for standard genome sequencing and annotation.</title>
        <authorList>
            <consortium name="The Broad Institute Genomics Platform"/>
            <consortium name="The Broad Institute Genome Sequencing Center for Infectious Disease"/>
            <person name="Wu L."/>
            <person name="Ma J."/>
        </authorList>
    </citation>
    <scope>NUCLEOTIDE SEQUENCE [LARGE SCALE GENOMIC DNA]</scope>
    <source>
        <strain evidence="10">CGMCC 1.8884</strain>
    </source>
</reference>
<dbReference type="InterPro" id="IPR013762">
    <property type="entry name" value="Integrase-like_cat_sf"/>
</dbReference>
<dbReference type="CDD" id="cd01189">
    <property type="entry name" value="INT_ICEBs1_C_like"/>
    <property type="match status" value="1"/>
</dbReference>
<evidence type="ECO:0000256" key="1">
    <source>
        <dbReference type="ARBA" id="ARBA00008857"/>
    </source>
</evidence>
<feature type="domain" description="Core-binding (CB)" evidence="7">
    <location>
        <begin position="75"/>
        <end position="156"/>
    </location>
</feature>
<reference evidence="9" key="1">
    <citation type="journal article" date="2014" name="Int. J. Syst. Evol. Microbiol.">
        <title>Complete genome of a new Firmicutes species belonging to the dominant human colonic microbiota ('Ruminococcus bicirculans') reveals two chromosomes and a selective capacity to utilize plant glucans.</title>
        <authorList>
            <consortium name="NISC Comparative Sequencing Program"/>
            <person name="Wegmann U."/>
            <person name="Louis P."/>
            <person name="Goesmann A."/>
            <person name="Henrissat B."/>
            <person name="Duncan S.H."/>
            <person name="Flint H.J."/>
        </authorList>
    </citation>
    <scope>NUCLEOTIDE SEQUENCE</scope>
    <source>
        <strain evidence="9">CGMCC 1.8884</strain>
    </source>
</reference>
<dbReference type="PROSITE" id="PS51900">
    <property type="entry name" value="CB"/>
    <property type="match status" value="1"/>
</dbReference>
<dbReference type="GO" id="GO:0003677">
    <property type="term" value="F:DNA binding"/>
    <property type="evidence" value="ECO:0007669"/>
    <property type="project" value="UniProtKB-UniRule"/>
</dbReference>
<dbReference type="InterPro" id="IPR011010">
    <property type="entry name" value="DNA_brk_join_enz"/>
</dbReference>
<evidence type="ECO:0000313" key="11">
    <source>
        <dbReference type="Proteomes" id="UP000652720"/>
    </source>
</evidence>
<dbReference type="GO" id="GO:0006310">
    <property type="term" value="P:DNA recombination"/>
    <property type="evidence" value="ECO:0007669"/>
    <property type="project" value="UniProtKB-KW"/>
</dbReference>
<keyword evidence="4" id="KW-0233">DNA recombination</keyword>
<evidence type="ECO:0000256" key="2">
    <source>
        <dbReference type="ARBA" id="ARBA00022908"/>
    </source>
</evidence>
<dbReference type="Gene3D" id="1.10.443.10">
    <property type="entry name" value="Intergrase catalytic core"/>
    <property type="match status" value="1"/>
</dbReference>
<keyword evidence="3 5" id="KW-0238">DNA-binding</keyword>
<gene>
    <name evidence="9" type="ORF">GCM10008021_15120</name>
    <name evidence="8" type="ORF">GCM10010914_05470</name>
</gene>
<reference evidence="8" key="4">
    <citation type="submission" date="2023-08" db="EMBL/GenBank/DDBJ databases">
        <authorList>
            <person name="Sun Q."/>
            <person name="Zhou Y."/>
        </authorList>
    </citation>
    <scope>NUCLEOTIDE SEQUENCE</scope>
    <source>
        <strain evidence="9">CGMCC 1.8884</strain>
        <strain evidence="8">CGMCC 1.8885</strain>
    </source>
</reference>
<evidence type="ECO:0008006" key="12">
    <source>
        <dbReference type="Google" id="ProtNLM"/>
    </source>
</evidence>
<dbReference type="InterPro" id="IPR010998">
    <property type="entry name" value="Integrase_recombinase_N"/>
</dbReference>
<dbReference type="Proteomes" id="UP000652720">
    <property type="component" value="Unassembled WGS sequence"/>
</dbReference>
<evidence type="ECO:0000313" key="9">
    <source>
        <dbReference type="EMBL" id="GGP29861.1"/>
    </source>
</evidence>
<dbReference type="SUPFAM" id="SSF56349">
    <property type="entry name" value="DNA breaking-rejoining enzymes"/>
    <property type="match status" value="1"/>
</dbReference>
<dbReference type="GeneID" id="59164291"/>
<organism evidence="8 11">
    <name type="scientific">Deinococcus wulumuqiensis</name>
    <dbReference type="NCBI Taxonomy" id="980427"/>
    <lineage>
        <taxon>Bacteria</taxon>
        <taxon>Thermotogati</taxon>
        <taxon>Deinococcota</taxon>
        <taxon>Deinococci</taxon>
        <taxon>Deinococcales</taxon>
        <taxon>Deinococcaceae</taxon>
        <taxon>Deinococcus</taxon>
    </lineage>
</organism>
<dbReference type="PANTHER" id="PTHR30629">
    <property type="entry name" value="PROPHAGE INTEGRASE"/>
    <property type="match status" value="1"/>
</dbReference>
<dbReference type="GO" id="GO:0015074">
    <property type="term" value="P:DNA integration"/>
    <property type="evidence" value="ECO:0007669"/>
    <property type="project" value="UniProtKB-KW"/>
</dbReference>
<dbReference type="AlphaFoldDB" id="A0AAV4K3S0"/>